<evidence type="ECO:0000313" key="2">
    <source>
        <dbReference type="EMBL" id="KIP03573.1"/>
    </source>
</evidence>
<dbReference type="Proteomes" id="UP000053257">
    <property type="component" value="Unassembled WGS sequence"/>
</dbReference>
<evidence type="ECO:0000256" key="1">
    <source>
        <dbReference type="SAM" id="SignalP"/>
    </source>
</evidence>
<keyword evidence="3" id="KW-1185">Reference proteome</keyword>
<organism evidence="2 3">
    <name type="scientific">Phlebiopsis gigantea (strain 11061_1 CR5-6)</name>
    <name type="common">White-rot fungus</name>
    <name type="synonym">Peniophora gigantea</name>
    <dbReference type="NCBI Taxonomy" id="745531"/>
    <lineage>
        <taxon>Eukaryota</taxon>
        <taxon>Fungi</taxon>
        <taxon>Dikarya</taxon>
        <taxon>Basidiomycota</taxon>
        <taxon>Agaricomycotina</taxon>
        <taxon>Agaricomycetes</taxon>
        <taxon>Polyporales</taxon>
        <taxon>Phanerochaetaceae</taxon>
        <taxon>Phlebiopsis</taxon>
    </lineage>
</organism>
<name>A0A0C3PDW6_PHLG1</name>
<feature type="signal peptide" evidence="1">
    <location>
        <begin position="1"/>
        <end position="16"/>
    </location>
</feature>
<dbReference type="HOGENOM" id="CLU_2171949_0_0_1"/>
<evidence type="ECO:0000313" key="3">
    <source>
        <dbReference type="Proteomes" id="UP000053257"/>
    </source>
</evidence>
<proteinExistence type="predicted"/>
<gene>
    <name evidence="2" type="ORF">PHLGIDRAFT_234644</name>
</gene>
<reference evidence="2 3" key="1">
    <citation type="journal article" date="2014" name="PLoS Genet.">
        <title>Analysis of the Phlebiopsis gigantea genome, transcriptome and secretome provides insight into its pioneer colonization strategies of wood.</title>
        <authorList>
            <person name="Hori C."/>
            <person name="Ishida T."/>
            <person name="Igarashi K."/>
            <person name="Samejima M."/>
            <person name="Suzuki H."/>
            <person name="Master E."/>
            <person name="Ferreira P."/>
            <person name="Ruiz-Duenas F.J."/>
            <person name="Held B."/>
            <person name="Canessa P."/>
            <person name="Larrondo L.F."/>
            <person name="Schmoll M."/>
            <person name="Druzhinina I.S."/>
            <person name="Kubicek C.P."/>
            <person name="Gaskell J.A."/>
            <person name="Kersten P."/>
            <person name="St John F."/>
            <person name="Glasner J."/>
            <person name="Sabat G."/>
            <person name="Splinter BonDurant S."/>
            <person name="Syed K."/>
            <person name="Yadav J."/>
            <person name="Mgbeahuruike A.C."/>
            <person name="Kovalchuk A."/>
            <person name="Asiegbu F.O."/>
            <person name="Lackner G."/>
            <person name="Hoffmeister D."/>
            <person name="Rencoret J."/>
            <person name="Gutierrez A."/>
            <person name="Sun H."/>
            <person name="Lindquist E."/>
            <person name="Barry K."/>
            <person name="Riley R."/>
            <person name="Grigoriev I.V."/>
            <person name="Henrissat B."/>
            <person name="Kues U."/>
            <person name="Berka R.M."/>
            <person name="Martinez A.T."/>
            <person name="Covert S.F."/>
            <person name="Blanchette R.A."/>
            <person name="Cullen D."/>
        </authorList>
    </citation>
    <scope>NUCLEOTIDE SEQUENCE [LARGE SCALE GENOMIC DNA]</scope>
    <source>
        <strain evidence="2 3">11061_1 CR5-6</strain>
    </source>
</reference>
<keyword evidence="1" id="KW-0732">Signal</keyword>
<evidence type="ECO:0008006" key="4">
    <source>
        <dbReference type="Google" id="ProtNLM"/>
    </source>
</evidence>
<dbReference type="AlphaFoldDB" id="A0A0C3PDW6"/>
<sequence>MCLLRSLISLIILVHSITWVPVCPHMNTKSTVLRLLWTTVRFSAAGLAATAAMTAVKDDAHVLLVSRRREVRAGHVWLAAQPRFGDSLRPAVACKLLTFVFDIDSAMSRR</sequence>
<protein>
    <recommendedName>
        <fullName evidence="4">Secreted protein</fullName>
    </recommendedName>
</protein>
<feature type="chain" id="PRO_5002176835" description="Secreted protein" evidence="1">
    <location>
        <begin position="17"/>
        <end position="110"/>
    </location>
</feature>
<dbReference type="EMBL" id="KN840609">
    <property type="protein sequence ID" value="KIP03573.1"/>
    <property type="molecule type" value="Genomic_DNA"/>
</dbReference>
<accession>A0A0C3PDW6</accession>